<feature type="binding site" evidence="1">
    <location>
        <begin position="80"/>
        <end position="82"/>
    </location>
    <ligand>
        <name>FAD</name>
        <dbReference type="ChEBI" id="CHEBI:57692"/>
        <note>ligand shared between neighboring subunits</note>
    </ligand>
</feature>
<gene>
    <name evidence="1" type="primary">thyX</name>
    <name evidence="2" type="ORF">C0601_11090</name>
</gene>
<dbReference type="PANTHER" id="PTHR34934">
    <property type="entry name" value="FLAVIN-DEPENDENT THYMIDYLATE SYNTHASE"/>
    <property type="match status" value="1"/>
</dbReference>
<feature type="binding site" evidence="1">
    <location>
        <position position="88"/>
    </location>
    <ligand>
        <name>FAD</name>
        <dbReference type="ChEBI" id="CHEBI:57692"/>
        <note>ligand shared between neighboring subunits</note>
    </ligand>
</feature>
<accession>A0A2N5ZBV9</accession>
<comment type="catalytic activity">
    <reaction evidence="1">
        <text>dUMP + (6R)-5,10-methylene-5,6,7,8-tetrahydrofolate + NADPH + H(+) = dTMP + (6S)-5,6,7,8-tetrahydrofolate + NADP(+)</text>
        <dbReference type="Rhea" id="RHEA:29043"/>
        <dbReference type="ChEBI" id="CHEBI:15378"/>
        <dbReference type="ChEBI" id="CHEBI:15636"/>
        <dbReference type="ChEBI" id="CHEBI:57453"/>
        <dbReference type="ChEBI" id="CHEBI:57783"/>
        <dbReference type="ChEBI" id="CHEBI:58349"/>
        <dbReference type="ChEBI" id="CHEBI:63528"/>
        <dbReference type="ChEBI" id="CHEBI:246422"/>
        <dbReference type="EC" id="2.1.1.148"/>
    </reaction>
</comment>
<feature type="binding site" evidence="1">
    <location>
        <position position="56"/>
    </location>
    <ligand>
        <name>FAD</name>
        <dbReference type="ChEBI" id="CHEBI:57692"/>
        <note>ligand shared between neighboring subunits</note>
    </ligand>
</feature>
<dbReference type="InterPro" id="IPR003669">
    <property type="entry name" value="Thymidylate_synthase_ThyX"/>
</dbReference>
<evidence type="ECO:0000313" key="3">
    <source>
        <dbReference type="Proteomes" id="UP000234857"/>
    </source>
</evidence>
<feature type="binding site" evidence="1">
    <location>
        <position position="165"/>
    </location>
    <ligand>
        <name>FAD</name>
        <dbReference type="ChEBI" id="CHEBI:57692"/>
        <note>ligand shared between neighboring subunits</note>
    </ligand>
</feature>
<organism evidence="2 3">
    <name type="scientific">Muiribacterium halophilum</name>
    <dbReference type="NCBI Taxonomy" id="2053465"/>
    <lineage>
        <taxon>Bacteria</taxon>
        <taxon>Candidatus Muiribacteriota</taxon>
        <taxon>Candidatus Muiribacteriia</taxon>
        <taxon>Candidatus Muiribacteriales</taxon>
        <taxon>Candidatus Muiribacteriaceae</taxon>
        <taxon>Candidatus Muiribacterium</taxon>
    </lineage>
</organism>
<feature type="binding site" description="in other chain" evidence="1">
    <location>
        <begin position="88"/>
        <end position="92"/>
    </location>
    <ligand>
        <name>dUMP</name>
        <dbReference type="ChEBI" id="CHEBI:246422"/>
        <note>ligand shared between dimeric partners</note>
    </ligand>
</feature>
<dbReference type="UniPathway" id="UPA00575"/>
<comment type="cofactor">
    <cofactor evidence="1">
        <name>FAD</name>
        <dbReference type="ChEBI" id="CHEBI:57692"/>
    </cofactor>
    <text evidence="1">Binds 4 FAD per tetramer. Each FAD binding site is formed by three monomers.</text>
</comment>
<dbReference type="PANTHER" id="PTHR34934:SF1">
    <property type="entry name" value="FLAVIN-DEPENDENT THYMIDYLATE SYNTHASE"/>
    <property type="match status" value="1"/>
</dbReference>
<dbReference type="Pfam" id="PF02511">
    <property type="entry name" value="Thy1"/>
    <property type="match status" value="1"/>
</dbReference>
<keyword evidence="1" id="KW-0489">Methyltransferase</keyword>
<dbReference type="NCBIfam" id="TIGR02170">
    <property type="entry name" value="thyX"/>
    <property type="match status" value="1"/>
</dbReference>
<comment type="caution">
    <text evidence="2">The sequence shown here is derived from an EMBL/GenBank/DDBJ whole genome shotgun (WGS) entry which is preliminary data.</text>
</comment>
<feature type="binding site" evidence="1">
    <location>
        <begin position="77"/>
        <end position="80"/>
    </location>
    <ligand>
        <name>dUMP</name>
        <dbReference type="ChEBI" id="CHEBI:246422"/>
        <note>ligand shared between dimeric partners</note>
    </ligand>
</feature>
<dbReference type="SUPFAM" id="SSF69796">
    <property type="entry name" value="Thymidylate synthase-complementing protein Thy1"/>
    <property type="match status" value="1"/>
</dbReference>
<sequence length="227" mass="26359">MLNVMLLSHTPQPEKKIAVAARLCYSKLTVSQLNEKLDDDTIKRLLQAVIERGHHSVLEHAIFTFGIDGVSRVCTHQLVRHRVASFAQQSQRYVKMKGELDYYTPVLIKRHEKANAIYEDIMKKTKEAYDKMLELGIDKEDARYALPSSTASNIIVTMNVRELFHFLELRMCQRAQDEIRIIAYKMYNILKEVCPIIFQYAGPTCKTSGICKDEVEECVFYKKYCKR</sequence>
<dbReference type="CDD" id="cd20175">
    <property type="entry name" value="ThyX"/>
    <property type="match status" value="1"/>
</dbReference>
<keyword evidence="1" id="KW-0808">Transferase</keyword>
<dbReference type="GO" id="GO:0070402">
    <property type="term" value="F:NADPH binding"/>
    <property type="evidence" value="ECO:0007669"/>
    <property type="project" value="TreeGrafter"/>
</dbReference>
<name>A0A2N5ZBV9_MUIH1</name>
<feature type="active site" description="Involved in ionization of N3 of dUMP, leading to its activation" evidence="1">
    <location>
        <position position="170"/>
    </location>
</feature>
<dbReference type="AlphaFoldDB" id="A0A2N5ZBV9"/>
<reference evidence="2 3" key="1">
    <citation type="submission" date="2017-11" db="EMBL/GenBank/DDBJ databases">
        <title>Genome-resolved metagenomics identifies genetic mobility, metabolic interactions, and unexpected diversity in perchlorate-reducing communities.</title>
        <authorList>
            <person name="Barnum T.P."/>
            <person name="Figueroa I.A."/>
            <person name="Carlstrom C.I."/>
            <person name="Lucas L.N."/>
            <person name="Engelbrektson A.L."/>
            <person name="Coates J.D."/>
        </authorList>
    </citation>
    <scope>NUCLEOTIDE SEQUENCE [LARGE SCALE GENOMIC DNA]</scope>
    <source>
        <strain evidence="2">BM706</strain>
    </source>
</reference>
<keyword evidence="1" id="KW-0521">NADP</keyword>
<proteinExistence type="inferred from homology"/>
<dbReference type="GO" id="GO:0032259">
    <property type="term" value="P:methylation"/>
    <property type="evidence" value="ECO:0007669"/>
    <property type="project" value="UniProtKB-KW"/>
</dbReference>
<feature type="binding site" evidence="1">
    <location>
        <begin position="159"/>
        <end position="161"/>
    </location>
    <ligand>
        <name>FAD</name>
        <dbReference type="ChEBI" id="CHEBI:57692"/>
        <note>ligand shared between neighboring subunits</note>
    </ligand>
</feature>
<keyword evidence="1" id="KW-0545">Nucleotide biosynthesis</keyword>
<keyword evidence="1" id="KW-0285">Flavoprotein</keyword>
<dbReference type="Gene3D" id="3.30.1360.170">
    <property type="match status" value="1"/>
</dbReference>
<dbReference type="HAMAP" id="MF_01408">
    <property type="entry name" value="ThyX"/>
    <property type="match status" value="1"/>
</dbReference>
<dbReference type="GO" id="GO:0004799">
    <property type="term" value="F:thymidylate synthase activity"/>
    <property type="evidence" value="ECO:0007669"/>
    <property type="project" value="TreeGrafter"/>
</dbReference>
<comment type="similarity">
    <text evidence="1">Belongs to the thymidylate synthase ThyX family.</text>
</comment>
<comment type="function">
    <text evidence="1">Catalyzes the reductive methylation of 2'-deoxyuridine-5'-monophosphate (dUMP) to 2'-deoxythymidine-5'-monophosphate (dTMP) while utilizing 5,10-methylenetetrahydrofolate (mTHF) as the methyl donor, and NADPH and FADH(2) as the reductant.</text>
</comment>
<comment type="subunit">
    <text evidence="1">Homotetramer.</text>
</comment>
<comment type="pathway">
    <text evidence="1">Pyrimidine metabolism; dTTP biosynthesis.</text>
</comment>
<dbReference type="GO" id="GO:0050797">
    <property type="term" value="F:thymidylate synthase (FAD) activity"/>
    <property type="evidence" value="ECO:0007669"/>
    <property type="project" value="UniProtKB-UniRule"/>
</dbReference>
<keyword evidence="1" id="KW-0274">FAD</keyword>
<dbReference type="EC" id="2.1.1.148" evidence="1"/>
<dbReference type="GO" id="GO:0050660">
    <property type="term" value="F:flavin adenine dinucleotide binding"/>
    <property type="evidence" value="ECO:0007669"/>
    <property type="project" value="UniProtKB-UniRule"/>
</dbReference>
<protein>
    <recommendedName>
        <fullName evidence="1">Flavin-dependent thymidylate synthase</fullName>
        <shortName evidence="1">FDTS</shortName>
        <ecNumber evidence="1">2.1.1.148</ecNumber>
    </recommendedName>
    <alternativeName>
        <fullName evidence="1">FAD-dependent thymidylate synthase</fullName>
    </alternativeName>
    <alternativeName>
        <fullName evidence="1">Thymidylate synthase ThyX</fullName>
        <shortName evidence="1">TS</shortName>
        <shortName evidence="1">TSase</shortName>
    </alternativeName>
</protein>
<evidence type="ECO:0000313" key="2">
    <source>
        <dbReference type="EMBL" id="PLX16161.1"/>
    </source>
</evidence>
<dbReference type="EMBL" id="PKTG01000122">
    <property type="protein sequence ID" value="PLX16161.1"/>
    <property type="molecule type" value="Genomic_DNA"/>
</dbReference>
<dbReference type="InterPro" id="IPR036098">
    <property type="entry name" value="Thymidylate_synthase_ThyX_sf"/>
</dbReference>
<evidence type="ECO:0000256" key="1">
    <source>
        <dbReference type="HAMAP-Rule" id="MF_01408"/>
    </source>
</evidence>
<dbReference type="PROSITE" id="PS51331">
    <property type="entry name" value="THYX"/>
    <property type="match status" value="1"/>
</dbReference>
<dbReference type="GO" id="GO:0006231">
    <property type="term" value="P:dTMP biosynthetic process"/>
    <property type="evidence" value="ECO:0007669"/>
    <property type="project" value="UniProtKB-UniRule"/>
</dbReference>
<dbReference type="GO" id="GO:0006235">
    <property type="term" value="P:dTTP biosynthetic process"/>
    <property type="evidence" value="ECO:0007669"/>
    <property type="project" value="UniProtKB-UniRule"/>
</dbReference>
<dbReference type="Proteomes" id="UP000234857">
    <property type="component" value="Unassembled WGS sequence"/>
</dbReference>
<feature type="binding site" description="in other chain" evidence="1">
    <location>
        <position position="143"/>
    </location>
    <ligand>
        <name>dUMP</name>
        <dbReference type="ChEBI" id="CHEBI:246422"/>
        <note>ligand shared between dimeric partners</note>
    </ligand>
</feature>
<feature type="binding site" evidence="1">
    <location>
        <position position="170"/>
    </location>
    <ligand>
        <name>dUMP</name>
        <dbReference type="ChEBI" id="CHEBI:246422"/>
        <note>ligand shared between dimeric partners</note>
    </ligand>
</feature>